<evidence type="ECO:0000313" key="17">
    <source>
        <dbReference type="EMBL" id="KAK3304541.1"/>
    </source>
</evidence>
<evidence type="ECO:0000256" key="2">
    <source>
        <dbReference type="ARBA" id="ARBA00004141"/>
    </source>
</evidence>
<organism evidence="17 18">
    <name type="scientific">Chaetomium strumarium</name>
    <dbReference type="NCBI Taxonomy" id="1170767"/>
    <lineage>
        <taxon>Eukaryota</taxon>
        <taxon>Fungi</taxon>
        <taxon>Dikarya</taxon>
        <taxon>Ascomycota</taxon>
        <taxon>Pezizomycotina</taxon>
        <taxon>Sordariomycetes</taxon>
        <taxon>Sordariomycetidae</taxon>
        <taxon>Sordariales</taxon>
        <taxon>Chaetomiaceae</taxon>
        <taxon>Chaetomium</taxon>
    </lineage>
</organism>
<evidence type="ECO:0000256" key="11">
    <source>
        <dbReference type="ARBA" id="ARBA00023136"/>
    </source>
</evidence>
<protein>
    <recommendedName>
        <fullName evidence="3">RING-type E3 ubiquitin transferase</fullName>
        <ecNumber evidence="3">2.3.2.27</ecNumber>
    </recommendedName>
</protein>
<evidence type="ECO:0000256" key="7">
    <source>
        <dbReference type="ARBA" id="ARBA00022771"/>
    </source>
</evidence>
<evidence type="ECO:0000313" key="18">
    <source>
        <dbReference type="Proteomes" id="UP001273166"/>
    </source>
</evidence>
<keyword evidence="4" id="KW-0808">Transferase</keyword>
<feature type="region of interest" description="Disordered" evidence="13">
    <location>
        <begin position="582"/>
        <end position="637"/>
    </location>
</feature>
<dbReference type="Proteomes" id="UP001273166">
    <property type="component" value="Unassembled WGS sequence"/>
</dbReference>
<feature type="compositionally biased region" description="Polar residues" evidence="13">
    <location>
        <begin position="107"/>
        <end position="120"/>
    </location>
</feature>
<dbReference type="Pfam" id="PF13639">
    <property type="entry name" value="zf-RING_2"/>
    <property type="match status" value="1"/>
</dbReference>
<name>A0AAJ0GR27_9PEZI</name>
<dbReference type="GO" id="GO:0008270">
    <property type="term" value="F:zinc ion binding"/>
    <property type="evidence" value="ECO:0007669"/>
    <property type="project" value="UniProtKB-KW"/>
</dbReference>
<dbReference type="PROSITE" id="PS50089">
    <property type="entry name" value="ZF_RING_2"/>
    <property type="match status" value="1"/>
</dbReference>
<dbReference type="GO" id="GO:0006511">
    <property type="term" value="P:ubiquitin-dependent protein catabolic process"/>
    <property type="evidence" value="ECO:0007669"/>
    <property type="project" value="TreeGrafter"/>
</dbReference>
<dbReference type="SMART" id="SM00184">
    <property type="entry name" value="RING"/>
    <property type="match status" value="1"/>
</dbReference>
<feature type="transmembrane region" description="Helical" evidence="14">
    <location>
        <begin position="378"/>
        <end position="399"/>
    </location>
</feature>
<feature type="domain" description="RING-type" evidence="16">
    <location>
        <begin position="530"/>
        <end position="572"/>
    </location>
</feature>
<dbReference type="InterPro" id="IPR013083">
    <property type="entry name" value="Znf_RING/FYVE/PHD"/>
</dbReference>
<evidence type="ECO:0000256" key="5">
    <source>
        <dbReference type="ARBA" id="ARBA00022692"/>
    </source>
</evidence>
<evidence type="ECO:0000259" key="16">
    <source>
        <dbReference type="PROSITE" id="PS50089"/>
    </source>
</evidence>
<evidence type="ECO:0000256" key="15">
    <source>
        <dbReference type="SAM" id="SignalP"/>
    </source>
</evidence>
<dbReference type="AlphaFoldDB" id="A0AAJ0GR27"/>
<feature type="region of interest" description="Disordered" evidence="13">
    <location>
        <begin position="81"/>
        <end position="120"/>
    </location>
</feature>
<dbReference type="SUPFAM" id="SSF57850">
    <property type="entry name" value="RING/U-box"/>
    <property type="match status" value="1"/>
</dbReference>
<dbReference type="Gene3D" id="3.30.40.10">
    <property type="entry name" value="Zinc/RING finger domain, C3HC4 (zinc finger)"/>
    <property type="match status" value="1"/>
</dbReference>
<dbReference type="EMBL" id="JAUDZG010000005">
    <property type="protein sequence ID" value="KAK3304541.1"/>
    <property type="molecule type" value="Genomic_DNA"/>
</dbReference>
<comment type="subcellular location">
    <subcellularLocation>
        <location evidence="2">Membrane</location>
        <topology evidence="2">Multi-pass membrane protein</topology>
    </subcellularLocation>
</comment>
<keyword evidence="6" id="KW-0479">Metal-binding</keyword>
<dbReference type="InterPro" id="IPR001841">
    <property type="entry name" value="Znf_RING"/>
</dbReference>
<sequence length="731" mass="79444">MLAIQAILLSGAVEASPTFGDFGLWTSPNPRRLQNLHATPPTSSCSDWTNLLWSRPQIPHLTCSLSGILAYALPDDQKLKEQGTAATARDVRPSLANVVPQPPSPRSPITTAGSDSRPGSRSLQEVRLAIWLSDHLAVTSTVAGAGVMTALLGRPFLASLLLLFLPTFPSVRAGDVRVSSLHDLPMSQLPSFMQLHLAPPETEAFPLTYSVYPLTERAGLSNDTDKSVRTESFCQRDCRVVELWWLTALQHFRIRGDLVAVELPANSDRLNSLDTIAFLGCDSENATKLVNQLVANRTRAILLYSIDANCCAVDGDEDLSYASLYTMANAQEAADTLNNTIRAGGVLRASISGNPDIAGIPTDSPDGKRHTSAVAMSILYSITGLVTLLFLVIIVMGAMKARRHPELYGPRVGDAGRPPQSRARGLARAVLETLPIVKFGDPRPAKADPSLELESQPSVTVPDPAMGTRLSAISEEPRTPQVRRNDPETITGAVSPPDSALVTSQEGATAGPDKGETNRQGRPSEERAVCSICAEDFTVGEDVRVLPCDHRFHPPCIDPWLVEISGSCPLCRLDLNLRPHNREVDDHSNDPFLRSPPLAAAENWSTHGDSSSNTDHHNGDTAGSNSQQRRRSSRFLDLHRLRHASVEEVIEILRRHRSQQQQQQRESAPHAVDGNGEAEDQRGRRARLADRLKERFHIRTRVQGPAGAEITLPPPPPTTTTLDQGPRPGDS</sequence>
<dbReference type="RefSeq" id="XP_062720321.1">
    <property type="nucleotide sequence ID" value="XM_062863113.1"/>
</dbReference>
<keyword evidence="18" id="KW-1185">Reference proteome</keyword>
<evidence type="ECO:0000256" key="12">
    <source>
        <dbReference type="PROSITE-ProRule" id="PRU00175"/>
    </source>
</evidence>
<keyword evidence="11 14" id="KW-0472">Membrane</keyword>
<feature type="compositionally biased region" description="Polar residues" evidence="13">
    <location>
        <begin position="603"/>
        <end position="613"/>
    </location>
</feature>
<evidence type="ECO:0000256" key="1">
    <source>
        <dbReference type="ARBA" id="ARBA00000900"/>
    </source>
</evidence>
<comment type="caution">
    <text evidence="17">The sequence shown here is derived from an EMBL/GenBank/DDBJ whole genome shotgun (WGS) entry which is preliminary data.</text>
</comment>
<evidence type="ECO:0000256" key="6">
    <source>
        <dbReference type="ARBA" id="ARBA00022723"/>
    </source>
</evidence>
<comment type="catalytic activity">
    <reaction evidence="1">
        <text>S-ubiquitinyl-[E2 ubiquitin-conjugating enzyme]-L-cysteine + [acceptor protein]-L-lysine = [E2 ubiquitin-conjugating enzyme]-L-cysteine + N(6)-ubiquitinyl-[acceptor protein]-L-lysine.</text>
        <dbReference type="EC" id="2.3.2.27"/>
    </reaction>
</comment>
<evidence type="ECO:0000256" key="3">
    <source>
        <dbReference type="ARBA" id="ARBA00012483"/>
    </source>
</evidence>
<feature type="chain" id="PRO_5042551052" description="RING-type E3 ubiquitin transferase" evidence="15">
    <location>
        <begin position="16"/>
        <end position="731"/>
    </location>
</feature>
<evidence type="ECO:0000256" key="14">
    <source>
        <dbReference type="SAM" id="Phobius"/>
    </source>
</evidence>
<feature type="region of interest" description="Disordered" evidence="13">
    <location>
        <begin position="698"/>
        <end position="731"/>
    </location>
</feature>
<keyword evidence="9" id="KW-0862">Zinc</keyword>
<reference evidence="17" key="2">
    <citation type="submission" date="2023-06" db="EMBL/GenBank/DDBJ databases">
        <authorList>
            <consortium name="Lawrence Berkeley National Laboratory"/>
            <person name="Mondo S.J."/>
            <person name="Hensen N."/>
            <person name="Bonometti L."/>
            <person name="Westerberg I."/>
            <person name="Brannstrom I.O."/>
            <person name="Guillou S."/>
            <person name="Cros-Aarteil S."/>
            <person name="Calhoun S."/>
            <person name="Haridas S."/>
            <person name="Kuo A."/>
            <person name="Pangilinan J."/>
            <person name="Riley R."/>
            <person name="Labutti K."/>
            <person name="Andreopoulos B."/>
            <person name="Lipzen A."/>
            <person name="Chen C."/>
            <person name="Yanf M."/>
            <person name="Daum C."/>
            <person name="Ng V."/>
            <person name="Clum A."/>
            <person name="Steindorff A."/>
            <person name="Ohm R."/>
            <person name="Martin F."/>
            <person name="Silar P."/>
            <person name="Natvig D."/>
            <person name="Lalanne C."/>
            <person name="Gautier V."/>
            <person name="Ament-Velasquez S.L."/>
            <person name="Kruys A."/>
            <person name="Hutchinson M.I."/>
            <person name="Powell A.J."/>
            <person name="Barry K."/>
            <person name="Miller A.N."/>
            <person name="Grigoriev I.V."/>
            <person name="Debuchy R."/>
            <person name="Gladieux P."/>
            <person name="Thoren M.H."/>
            <person name="Johannesson H."/>
        </authorList>
    </citation>
    <scope>NUCLEOTIDE SEQUENCE</scope>
    <source>
        <strain evidence="17">CBS 333.67</strain>
    </source>
</reference>
<dbReference type="EC" id="2.3.2.27" evidence="3"/>
<reference evidence="17" key="1">
    <citation type="journal article" date="2023" name="Mol. Phylogenet. Evol.">
        <title>Genome-scale phylogeny and comparative genomics of the fungal order Sordariales.</title>
        <authorList>
            <person name="Hensen N."/>
            <person name="Bonometti L."/>
            <person name="Westerberg I."/>
            <person name="Brannstrom I.O."/>
            <person name="Guillou S."/>
            <person name="Cros-Aarteil S."/>
            <person name="Calhoun S."/>
            <person name="Haridas S."/>
            <person name="Kuo A."/>
            <person name="Mondo S."/>
            <person name="Pangilinan J."/>
            <person name="Riley R."/>
            <person name="LaButti K."/>
            <person name="Andreopoulos B."/>
            <person name="Lipzen A."/>
            <person name="Chen C."/>
            <person name="Yan M."/>
            <person name="Daum C."/>
            <person name="Ng V."/>
            <person name="Clum A."/>
            <person name="Steindorff A."/>
            <person name="Ohm R.A."/>
            <person name="Martin F."/>
            <person name="Silar P."/>
            <person name="Natvig D.O."/>
            <person name="Lalanne C."/>
            <person name="Gautier V."/>
            <person name="Ament-Velasquez S.L."/>
            <person name="Kruys A."/>
            <person name="Hutchinson M.I."/>
            <person name="Powell A.J."/>
            <person name="Barry K."/>
            <person name="Miller A.N."/>
            <person name="Grigoriev I.V."/>
            <person name="Debuchy R."/>
            <person name="Gladieux P."/>
            <person name="Hiltunen Thoren M."/>
            <person name="Johannesson H."/>
        </authorList>
    </citation>
    <scope>NUCLEOTIDE SEQUENCE</scope>
    <source>
        <strain evidence="17">CBS 333.67</strain>
    </source>
</reference>
<dbReference type="GO" id="GO:0016020">
    <property type="term" value="C:membrane"/>
    <property type="evidence" value="ECO:0007669"/>
    <property type="project" value="UniProtKB-SubCell"/>
</dbReference>
<evidence type="ECO:0000256" key="4">
    <source>
        <dbReference type="ARBA" id="ARBA00022679"/>
    </source>
</evidence>
<feature type="region of interest" description="Disordered" evidence="13">
    <location>
        <begin position="441"/>
        <end position="526"/>
    </location>
</feature>
<accession>A0AAJ0GR27</accession>
<keyword evidence="8" id="KW-0833">Ubl conjugation pathway</keyword>
<evidence type="ECO:0000256" key="13">
    <source>
        <dbReference type="SAM" id="MobiDB-lite"/>
    </source>
</evidence>
<dbReference type="CDD" id="cd16454">
    <property type="entry name" value="RING-H2_PA-TM-RING"/>
    <property type="match status" value="1"/>
</dbReference>
<proteinExistence type="predicted"/>
<dbReference type="GO" id="GO:0061630">
    <property type="term" value="F:ubiquitin protein ligase activity"/>
    <property type="evidence" value="ECO:0007669"/>
    <property type="project" value="UniProtKB-EC"/>
</dbReference>
<dbReference type="GeneID" id="87881942"/>
<evidence type="ECO:0000256" key="10">
    <source>
        <dbReference type="ARBA" id="ARBA00022989"/>
    </source>
</evidence>
<gene>
    <name evidence="17" type="ORF">B0T15DRAFT_245228</name>
</gene>
<feature type="region of interest" description="Disordered" evidence="13">
    <location>
        <begin position="655"/>
        <end position="685"/>
    </location>
</feature>
<dbReference type="GO" id="GO:0016567">
    <property type="term" value="P:protein ubiquitination"/>
    <property type="evidence" value="ECO:0007669"/>
    <property type="project" value="TreeGrafter"/>
</dbReference>
<evidence type="ECO:0000256" key="9">
    <source>
        <dbReference type="ARBA" id="ARBA00022833"/>
    </source>
</evidence>
<evidence type="ECO:0000256" key="8">
    <source>
        <dbReference type="ARBA" id="ARBA00022786"/>
    </source>
</evidence>
<dbReference type="PANTHER" id="PTHR45977:SF4">
    <property type="entry name" value="RING-TYPE DOMAIN-CONTAINING PROTEIN"/>
    <property type="match status" value="1"/>
</dbReference>
<feature type="compositionally biased region" description="Basic and acidic residues" evidence="13">
    <location>
        <begin position="513"/>
        <end position="526"/>
    </location>
</feature>
<keyword evidence="10 14" id="KW-1133">Transmembrane helix</keyword>
<dbReference type="PANTHER" id="PTHR45977">
    <property type="entry name" value="TARGET OF ERK KINASE MPK-1"/>
    <property type="match status" value="1"/>
</dbReference>
<keyword evidence="5 14" id="KW-0812">Transmembrane</keyword>
<feature type="compositionally biased region" description="Basic and acidic residues" evidence="13">
    <location>
        <begin position="475"/>
        <end position="487"/>
    </location>
</feature>
<keyword evidence="15" id="KW-0732">Signal</keyword>
<feature type="signal peptide" evidence="15">
    <location>
        <begin position="1"/>
        <end position="15"/>
    </location>
</feature>
<keyword evidence="7 12" id="KW-0863">Zinc-finger</keyword>